<evidence type="ECO:0000259" key="5">
    <source>
        <dbReference type="PROSITE" id="PS50943"/>
    </source>
</evidence>
<accession>A0ABW0S8S3</accession>
<dbReference type="PANTHER" id="PTHR30146:SF152">
    <property type="entry name" value="TRANSCRIPTIONAL REGULATORY PROTEIN"/>
    <property type="match status" value="1"/>
</dbReference>
<evidence type="ECO:0000259" key="4">
    <source>
        <dbReference type="PROSITE" id="PS50932"/>
    </source>
</evidence>
<dbReference type="CDD" id="cd01392">
    <property type="entry name" value="HTH_LacI"/>
    <property type="match status" value="1"/>
</dbReference>
<dbReference type="Gene3D" id="3.40.50.2300">
    <property type="match status" value="2"/>
</dbReference>
<dbReference type="InterPro" id="IPR028082">
    <property type="entry name" value="Peripla_BP_I"/>
</dbReference>
<dbReference type="SUPFAM" id="SSF47413">
    <property type="entry name" value="lambda repressor-like DNA-binding domains"/>
    <property type="match status" value="1"/>
</dbReference>
<dbReference type="EMBL" id="JBHSNA010000001">
    <property type="protein sequence ID" value="MFC5565251.1"/>
    <property type="molecule type" value="Genomic_DNA"/>
</dbReference>
<organism evidence="6 7">
    <name type="scientific">Rubellimicrobium aerolatum</name>
    <dbReference type="NCBI Taxonomy" id="490979"/>
    <lineage>
        <taxon>Bacteria</taxon>
        <taxon>Pseudomonadati</taxon>
        <taxon>Pseudomonadota</taxon>
        <taxon>Alphaproteobacteria</taxon>
        <taxon>Rhodobacterales</taxon>
        <taxon>Roseobacteraceae</taxon>
        <taxon>Rubellimicrobium</taxon>
    </lineage>
</organism>
<dbReference type="InterPro" id="IPR025997">
    <property type="entry name" value="SBP_2_dom"/>
</dbReference>
<comment type="caution">
    <text evidence="6">The sequence shown here is derived from an EMBL/GenBank/DDBJ whole genome shotgun (WGS) entry which is preliminary data.</text>
</comment>
<name>A0ABW0S8S3_9RHOB</name>
<gene>
    <name evidence="6" type="ORF">ACFPOC_02330</name>
</gene>
<dbReference type="Proteomes" id="UP001596056">
    <property type="component" value="Unassembled WGS sequence"/>
</dbReference>
<evidence type="ECO:0000313" key="6">
    <source>
        <dbReference type="EMBL" id="MFC5565251.1"/>
    </source>
</evidence>
<dbReference type="CDD" id="cd06307">
    <property type="entry name" value="PBP1_sugar_binding"/>
    <property type="match status" value="1"/>
</dbReference>
<keyword evidence="7" id="KW-1185">Reference proteome</keyword>
<evidence type="ECO:0000256" key="3">
    <source>
        <dbReference type="ARBA" id="ARBA00023163"/>
    </source>
</evidence>
<keyword evidence="3" id="KW-0804">Transcription</keyword>
<dbReference type="InterPro" id="IPR001387">
    <property type="entry name" value="Cro/C1-type_HTH"/>
</dbReference>
<dbReference type="GO" id="GO:0003677">
    <property type="term" value="F:DNA binding"/>
    <property type="evidence" value="ECO:0007669"/>
    <property type="project" value="UniProtKB-KW"/>
</dbReference>
<protein>
    <submittedName>
        <fullName evidence="6">LacI family DNA-binding transcriptional regulator</fullName>
    </submittedName>
</protein>
<dbReference type="InterPro" id="IPR000843">
    <property type="entry name" value="HTH_LacI"/>
</dbReference>
<reference evidence="7" key="1">
    <citation type="journal article" date="2019" name="Int. J. Syst. Evol. Microbiol.">
        <title>The Global Catalogue of Microorganisms (GCM) 10K type strain sequencing project: providing services to taxonomists for standard genome sequencing and annotation.</title>
        <authorList>
            <consortium name="The Broad Institute Genomics Platform"/>
            <consortium name="The Broad Institute Genome Sequencing Center for Infectious Disease"/>
            <person name="Wu L."/>
            <person name="Ma J."/>
        </authorList>
    </citation>
    <scope>NUCLEOTIDE SEQUENCE [LARGE SCALE GENOMIC DNA]</scope>
    <source>
        <strain evidence="7">KACC 11588</strain>
    </source>
</reference>
<dbReference type="Pfam" id="PF00356">
    <property type="entry name" value="LacI"/>
    <property type="match status" value="1"/>
</dbReference>
<evidence type="ECO:0000256" key="2">
    <source>
        <dbReference type="ARBA" id="ARBA00023125"/>
    </source>
</evidence>
<dbReference type="RefSeq" id="WP_209836602.1">
    <property type="nucleotide sequence ID" value="NZ_JAGGJP010000001.1"/>
</dbReference>
<dbReference type="Gene3D" id="1.10.260.40">
    <property type="entry name" value="lambda repressor-like DNA-binding domains"/>
    <property type="match status" value="1"/>
</dbReference>
<keyword evidence="2 6" id="KW-0238">DNA-binding</keyword>
<evidence type="ECO:0000313" key="7">
    <source>
        <dbReference type="Proteomes" id="UP001596056"/>
    </source>
</evidence>
<dbReference type="Pfam" id="PF13407">
    <property type="entry name" value="Peripla_BP_4"/>
    <property type="match status" value="1"/>
</dbReference>
<dbReference type="SMART" id="SM00354">
    <property type="entry name" value="HTH_LACI"/>
    <property type="match status" value="1"/>
</dbReference>
<dbReference type="InterPro" id="IPR010982">
    <property type="entry name" value="Lambda_DNA-bd_dom_sf"/>
</dbReference>
<dbReference type="PANTHER" id="PTHR30146">
    <property type="entry name" value="LACI-RELATED TRANSCRIPTIONAL REPRESSOR"/>
    <property type="match status" value="1"/>
</dbReference>
<keyword evidence="1" id="KW-0805">Transcription regulation</keyword>
<sequence>MVRRATIDDLAEAAGVSISTIDRVLNGRAKVRPATAEKVLAAAEAIGFYATPVLRDRLGVGRPVRRLGVLLLQSNRTFYRLVAQALRDAAAADPGVALEVEHLDDLSPEAVAARMTEMGQRVEALAVVSAEHPRVTDAVERLAERGVRTVALISTLTAPSGVTYVGLDHRKVGRTAGWAFAHICRKPGRIGVLVGSPRYRNQEMNESGFRSYLREHASDFIVLEPIPTFEDKVVAREMTAQLLAREPDLAGLFVSGGGISGVLVALQEASRRDIVVVGYDRIEPTVNGLIDGALTLVIAHPLQRLASECLGALSECMEDPSRRPPDRLIPFDIITAENL</sequence>
<evidence type="ECO:0000256" key="1">
    <source>
        <dbReference type="ARBA" id="ARBA00023015"/>
    </source>
</evidence>
<proteinExistence type="predicted"/>
<feature type="domain" description="HTH lacI-type" evidence="4">
    <location>
        <begin position="5"/>
        <end position="59"/>
    </location>
</feature>
<dbReference type="PROSITE" id="PS50943">
    <property type="entry name" value="HTH_CROC1"/>
    <property type="match status" value="1"/>
</dbReference>
<feature type="domain" description="HTH cro/C1-type" evidence="5">
    <location>
        <begin position="6"/>
        <end position="42"/>
    </location>
</feature>
<dbReference type="PROSITE" id="PS50932">
    <property type="entry name" value="HTH_LACI_2"/>
    <property type="match status" value="1"/>
</dbReference>
<dbReference type="SUPFAM" id="SSF53822">
    <property type="entry name" value="Periplasmic binding protein-like I"/>
    <property type="match status" value="1"/>
</dbReference>
<dbReference type="PROSITE" id="PS00356">
    <property type="entry name" value="HTH_LACI_1"/>
    <property type="match status" value="1"/>
</dbReference>